<keyword evidence="3" id="KW-1185">Reference proteome</keyword>
<dbReference type="GeneID" id="113862916"/>
<dbReference type="PANTHER" id="PTHR34574">
    <property type="entry name" value="CALCIUM-BINDING EF-HAND FAMILY PROTEIN-RELATED"/>
    <property type="match status" value="1"/>
</dbReference>
<sequence length="137" mass="15610">MSVEILDGATIVNFLQDEEAFNISVRNRFVHLDTDNDGLLSYGEMLKELQSLRVLEKHFGIDVEPDPDELARVYESMFIQFDHNLNGTVDLEEFKKETKQIMLAMADGLGFLPVQMVLEEDSMLKKAVERESNKVAA</sequence>
<accession>A0A8B8LB93</accession>
<dbReference type="SUPFAM" id="SSF47473">
    <property type="entry name" value="EF-hand"/>
    <property type="match status" value="1"/>
</dbReference>
<gene>
    <name evidence="4" type="primary">LOC113862916</name>
</gene>
<dbReference type="PROSITE" id="PS50222">
    <property type="entry name" value="EF_HAND_2"/>
    <property type="match status" value="1"/>
</dbReference>
<dbReference type="Pfam" id="PF13499">
    <property type="entry name" value="EF-hand_7"/>
    <property type="match status" value="1"/>
</dbReference>
<protein>
    <submittedName>
        <fullName evidence="4">Uncharacterized protein LOC113862916</fullName>
    </submittedName>
</protein>
<keyword evidence="1" id="KW-0106">Calcium</keyword>
<dbReference type="Proteomes" id="UP000694853">
    <property type="component" value="Unplaced"/>
</dbReference>
<evidence type="ECO:0000313" key="4">
    <source>
        <dbReference type="RefSeq" id="XP_027352014.1"/>
    </source>
</evidence>
<dbReference type="PROSITE" id="PS00018">
    <property type="entry name" value="EF_HAND_1"/>
    <property type="match status" value="1"/>
</dbReference>
<dbReference type="PANTHER" id="PTHR34574:SF10">
    <property type="entry name" value="OS09G0482800 PROTEIN"/>
    <property type="match status" value="1"/>
</dbReference>
<organism evidence="3 4">
    <name type="scientific">Abrus precatorius</name>
    <name type="common">Indian licorice</name>
    <name type="synonym">Glycine abrus</name>
    <dbReference type="NCBI Taxonomy" id="3816"/>
    <lineage>
        <taxon>Eukaryota</taxon>
        <taxon>Viridiplantae</taxon>
        <taxon>Streptophyta</taxon>
        <taxon>Embryophyta</taxon>
        <taxon>Tracheophyta</taxon>
        <taxon>Spermatophyta</taxon>
        <taxon>Magnoliopsida</taxon>
        <taxon>eudicotyledons</taxon>
        <taxon>Gunneridae</taxon>
        <taxon>Pentapetalae</taxon>
        <taxon>rosids</taxon>
        <taxon>fabids</taxon>
        <taxon>Fabales</taxon>
        <taxon>Fabaceae</taxon>
        <taxon>Papilionoideae</taxon>
        <taxon>50 kb inversion clade</taxon>
        <taxon>NPAAA clade</taxon>
        <taxon>indigoferoid/millettioid clade</taxon>
        <taxon>Abreae</taxon>
        <taxon>Abrus</taxon>
    </lineage>
</organism>
<reference evidence="4" key="2">
    <citation type="submission" date="2025-08" db="UniProtKB">
        <authorList>
            <consortium name="RefSeq"/>
        </authorList>
    </citation>
    <scope>IDENTIFICATION</scope>
    <source>
        <tissue evidence="4">Young leaves</tissue>
    </source>
</reference>
<dbReference type="InterPro" id="IPR011992">
    <property type="entry name" value="EF-hand-dom_pair"/>
</dbReference>
<dbReference type="KEGG" id="aprc:113862916"/>
<evidence type="ECO:0000256" key="1">
    <source>
        <dbReference type="ARBA" id="ARBA00022837"/>
    </source>
</evidence>
<proteinExistence type="predicted"/>
<dbReference type="AlphaFoldDB" id="A0A8B8LB93"/>
<dbReference type="Gene3D" id="1.10.238.10">
    <property type="entry name" value="EF-hand"/>
    <property type="match status" value="1"/>
</dbReference>
<evidence type="ECO:0000313" key="3">
    <source>
        <dbReference type="Proteomes" id="UP000694853"/>
    </source>
</evidence>
<dbReference type="InterPro" id="IPR018247">
    <property type="entry name" value="EF_Hand_1_Ca_BS"/>
</dbReference>
<dbReference type="RefSeq" id="XP_027352014.1">
    <property type="nucleotide sequence ID" value="XM_027496213.1"/>
</dbReference>
<name>A0A8B8LB93_ABRPR</name>
<feature type="domain" description="EF-hand" evidence="2">
    <location>
        <begin position="69"/>
        <end position="104"/>
    </location>
</feature>
<dbReference type="GO" id="GO:0005509">
    <property type="term" value="F:calcium ion binding"/>
    <property type="evidence" value="ECO:0007669"/>
    <property type="project" value="InterPro"/>
</dbReference>
<evidence type="ECO:0000259" key="2">
    <source>
        <dbReference type="PROSITE" id="PS50222"/>
    </source>
</evidence>
<dbReference type="OrthoDB" id="186625at2759"/>
<reference evidence="3" key="1">
    <citation type="journal article" date="2019" name="Toxins">
        <title>Detection of Abrin-Like and Prepropulchellin-Like Toxin Genes and Transcripts Using Whole Genome Sequencing and Full-Length Transcript Sequencing of Abrus precatorius.</title>
        <authorList>
            <person name="Hovde B.T."/>
            <person name="Daligault H.E."/>
            <person name="Hanschen E.R."/>
            <person name="Kunde Y.A."/>
            <person name="Johnson M.B."/>
            <person name="Starkenburg S.R."/>
            <person name="Johnson S.L."/>
        </authorList>
    </citation>
    <scope>NUCLEOTIDE SEQUENCE [LARGE SCALE GENOMIC DNA]</scope>
</reference>
<dbReference type="InterPro" id="IPR002048">
    <property type="entry name" value="EF_hand_dom"/>
</dbReference>